<proteinExistence type="inferred from homology"/>
<dbReference type="InterPro" id="IPR014048">
    <property type="entry name" value="MethylDNA_cys_MeTrfase_DNA-bd"/>
</dbReference>
<dbReference type="Pfam" id="PF01035">
    <property type="entry name" value="DNA_binding_1"/>
    <property type="match status" value="1"/>
</dbReference>
<dbReference type="PANTHER" id="PTHR10815:SF13">
    <property type="entry name" value="METHYLATED-DNA--PROTEIN-CYSTEINE METHYLTRANSFERASE"/>
    <property type="match status" value="1"/>
</dbReference>
<evidence type="ECO:0000256" key="6">
    <source>
        <dbReference type="ARBA" id="ARBA00022763"/>
    </source>
</evidence>
<dbReference type="SUPFAM" id="SSF53155">
    <property type="entry name" value="Methylated DNA-protein cysteine methyltransferase domain"/>
    <property type="match status" value="1"/>
</dbReference>
<dbReference type="AlphaFoldDB" id="A0A381NUX3"/>
<dbReference type="GO" id="GO:0006281">
    <property type="term" value="P:DNA repair"/>
    <property type="evidence" value="ECO:0007669"/>
    <property type="project" value="UniProtKB-KW"/>
</dbReference>
<comment type="catalytic activity">
    <reaction evidence="8">
        <text>a 6-O-methyl-2'-deoxyguanosine in DNA + L-cysteinyl-[protein] = S-methyl-L-cysteinyl-[protein] + a 2'-deoxyguanosine in DNA</text>
        <dbReference type="Rhea" id="RHEA:24000"/>
        <dbReference type="Rhea" id="RHEA-COMP:10131"/>
        <dbReference type="Rhea" id="RHEA-COMP:10132"/>
        <dbReference type="Rhea" id="RHEA-COMP:11367"/>
        <dbReference type="Rhea" id="RHEA-COMP:11368"/>
        <dbReference type="ChEBI" id="CHEBI:29950"/>
        <dbReference type="ChEBI" id="CHEBI:82612"/>
        <dbReference type="ChEBI" id="CHEBI:85445"/>
        <dbReference type="ChEBI" id="CHEBI:85448"/>
        <dbReference type="EC" id="2.1.1.63"/>
    </reaction>
</comment>
<accession>A0A381NUX3</accession>
<evidence type="ECO:0000256" key="7">
    <source>
        <dbReference type="ARBA" id="ARBA00023204"/>
    </source>
</evidence>
<sequence length="160" mass="18147">MQFSILKTDLGSFGVLVNESNLLKVILPNKMNLISIEITNPDSYKPIMHNVIEQLNQYFMGIRKQFDISLKLEMPPFYKKVLKEVSEIPYGQTFSYKNIARKLKNPRAYRAVANANAANPIPIIIPCHRVIQSNGDLGNYGGGRQLKQSLVQIEKDNLLV</sequence>
<dbReference type="Gene3D" id="3.30.160.70">
    <property type="entry name" value="Methylated DNA-protein cysteine methyltransferase domain"/>
    <property type="match status" value="1"/>
</dbReference>
<comment type="similarity">
    <text evidence="2">Belongs to the MGMT family.</text>
</comment>
<dbReference type="GO" id="GO:0032259">
    <property type="term" value="P:methylation"/>
    <property type="evidence" value="ECO:0007669"/>
    <property type="project" value="UniProtKB-KW"/>
</dbReference>
<evidence type="ECO:0000256" key="1">
    <source>
        <dbReference type="ARBA" id="ARBA00001286"/>
    </source>
</evidence>
<dbReference type="Gene3D" id="1.10.10.10">
    <property type="entry name" value="Winged helix-like DNA-binding domain superfamily/Winged helix DNA-binding domain"/>
    <property type="match status" value="1"/>
</dbReference>
<evidence type="ECO:0000256" key="8">
    <source>
        <dbReference type="ARBA" id="ARBA00049348"/>
    </source>
</evidence>
<dbReference type="FunFam" id="1.10.10.10:FF:000214">
    <property type="entry name" value="Methylated-DNA--protein-cysteine methyltransferase"/>
    <property type="match status" value="1"/>
</dbReference>
<evidence type="ECO:0000256" key="5">
    <source>
        <dbReference type="ARBA" id="ARBA00022679"/>
    </source>
</evidence>
<dbReference type="NCBIfam" id="TIGR00589">
    <property type="entry name" value="ogt"/>
    <property type="match status" value="1"/>
</dbReference>
<dbReference type="PROSITE" id="PS00374">
    <property type="entry name" value="MGMT"/>
    <property type="match status" value="1"/>
</dbReference>
<name>A0A381NUX3_9ZZZZ</name>
<reference evidence="10" key="1">
    <citation type="submission" date="2018-05" db="EMBL/GenBank/DDBJ databases">
        <authorList>
            <person name="Lanie J.A."/>
            <person name="Ng W.-L."/>
            <person name="Kazmierczak K.M."/>
            <person name="Andrzejewski T.M."/>
            <person name="Davidsen T.M."/>
            <person name="Wayne K.J."/>
            <person name="Tettelin H."/>
            <person name="Glass J.I."/>
            <person name="Rusch D."/>
            <person name="Podicherti R."/>
            <person name="Tsui H.-C.T."/>
            <person name="Winkler M.E."/>
        </authorList>
    </citation>
    <scope>NUCLEOTIDE SEQUENCE</scope>
</reference>
<comment type="catalytic activity">
    <reaction evidence="1">
        <text>a 4-O-methyl-thymidine in DNA + L-cysteinyl-[protein] = a thymidine in DNA + S-methyl-L-cysteinyl-[protein]</text>
        <dbReference type="Rhea" id="RHEA:53428"/>
        <dbReference type="Rhea" id="RHEA-COMP:10131"/>
        <dbReference type="Rhea" id="RHEA-COMP:10132"/>
        <dbReference type="Rhea" id="RHEA-COMP:13555"/>
        <dbReference type="Rhea" id="RHEA-COMP:13556"/>
        <dbReference type="ChEBI" id="CHEBI:29950"/>
        <dbReference type="ChEBI" id="CHEBI:82612"/>
        <dbReference type="ChEBI" id="CHEBI:137386"/>
        <dbReference type="ChEBI" id="CHEBI:137387"/>
        <dbReference type="EC" id="2.1.1.63"/>
    </reaction>
</comment>
<dbReference type="GO" id="GO:0003908">
    <property type="term" value="F:methylated-DNA-[protein]-cysteine S-methyltransferase activity"/>
    <property type="evidence" value="ECO:0007669"/>
    <property type="project" value="UniProtKB-EC"/>
</dbReference>
<keyword evidence="7" id="KW-0234">DNA repair</keyword>
<organism evidence="10">
    <name type="scientific">marine metagenome</name>
    <dbReference type="NCBI Taxonomy" id="408172"/>
    <lineage>
        <taxon>unclassified sequences</taxon>
        <taxon>metagenomes</taxon>
        <taxon>ecological metagenomes</taxon>
    </lineage>
</organism>
<keyword evidence="5" id="KW-0808">Transferase</keyword>
<gene>
    <name evidence="10" type="ORF">METZ01_LOCUS10828</name>
</gene>
<dbReference type="InterPro" id="IPR036217">
    <property type="entry name" value="MethylDNA_cys_MeTrfase_DNAb"/>
</dbReference>
<dbReference type="InterPro" id="IPR036388">
    <property type="entry name" value="WH-like_DNA-bd_sf"/>
</dbReference>
<keyword evidence="6" id="KW-0227">DNA damage</keyword>
<evidence type="ECO:0000256" key="3">
    <source>
        <dbReference type="ARBA" id="ARBA00011918"/>
    </source>
</evidence>
<dbReference type="InterPro" id="IPR001497">
    <property type="entry name" value="MethylDNA_cys_MeTrfase_AS"/>
</dbReference>
<dbReference type="EMBL" id="UINC01000590">
    <property type="protein sequence ID" value="SUZ57974.1"/>
    <property type="molecule type" value="Genomic_DNA"/>
</dbReference>
<evidence type="ECO:0000313" key="10">
    <source>
        <dbReference type="EMBL" id="SUZ57974.1"/>
    </source>
</evidence>
<evidence type="ECO:0000256" key="4">
    <source>
        <dbReference type="ARBA" id="ARBA00022603"/>
    </source>
</evidence>
<protein>
    <recommendedName>
        <fullName evidence="3">methylated-DNA--[protein]-cysteine S-methyltransferase</fullName>
        <ecNumber evidence="3">2.1.1.63</ecNumber>
    </recommendedName>
</protein>
<dbReference type="EC" id="2.1.1.63" evidence="3"/>
<dbReference type="SUPFAM" id="SSF46767">
    <property type="entry name" value="Methylated DNA-protein cysteine methyltransferase, C-terminal domain"/>
    <property type="match status" value="1"/>
</dbReference>
<evidence type="ECO:0000256" key="2">
    <source>
        <dbReference type="ARBA" id="ARBA00008711"/>
    </source>
</evidence>
<keyword evidence="4" id="KW-0489">Methyltransferase</keyword>
<dbReference type="InterPro" id="IPR036631">
    <property type="entry name" value="MGMT_N_sf"/>
</dbReference>
<feature type="domain" description="Methylated-DNA-[protein]-cysteine S-methyltransferase DNA binding" evidence="9">
    <location>
        <begin position="76"/>
        <end position="155"/>
    </location>
</feature>
<dbReference type="CDD" id="cd06445">
    <property type="entry name" value="ATase"/>
    <property type="match status" value="1"/>
</dbReference>
<evidence type="ECO:0000259" key="9">
    <source>
        <dbReference type="Pfam" id="PF01035"/>
    </source>
</evidence>
<dbReference type="PANTHER" id="PTHR10815">
    <property type="entry name" value="METHYLATED-DNA--PROTEIN-CYSTEINE METHYLTRANSFERASE"/>
    <property type="match status" value="1"/>
</dbReference>